<feature type="signal peptide" evidence="1">
    <location>
        <begin position="1"/>
        <end position="22"/>
    </location>
</feature>
<name>A0ABU4RAA4_9FLAO</name>
<gene>
    <name evidence="2" type="ORF">SGQ83_09080</name>
</gene>
<dbReference type="RefSeq" id="WP_230001792.1">
    <property type="nucleotide sequence ID" value="NZ_CP087134.1"/>
</dbReference>
<dbReference type="Proteomes" id="UP001273350">
    <property type="component" value="Unassembled WGS sequence"/>
</dbReference>
<sequence length="143" mass="17008">MKTKFLILLMLLGNSMFSQEFANTKQTQEILDASKKFLLEKKEMDIELPMITFSIRELINNNELKYNTKGIYRLFTNKSPSSTYIVLKDKDKFQIIDLRSFSKNIVVISDFLSSRFDDTIVAQYLEEILKIYKYNRYDEKIKM</sequence>
<proteinExistence type="predicted"/>
<evidence type="ECO:0000313" key="3">
    <source>
        <dbReference type="Proteomes" id="UP001273350"/>
    </source>
</evidence>
<dbReference type="EMBL" id="JAWXVI010000005">
    <property type="protein sequence ID" value="MDX6189499.1"/>
    <property type="molecule type" value="Genomic_DNA"/>
</dbReference>
<reference evidence="2 3" key="1">
    <citation type="submission" date="2023-11" db="EMBL/GenBank/DDBJ databases">
        <title>Unpublished Manusciprt.</title>
        <authorList>
            <person name="Saticioglu I.B."/>
            <person name="Ay H."/>
            <person name="Ajmi N."/>
            <person name="Altun S."/>
            <person name="Duman M."/>
        </authorList>
    </citation>
    <scope>NUCLEOTIDE SEQUENCE [LARGE SCALE GENOMIC DNA]</scope>
    <source>
        <strain evidence="2 3">Fl-318</strain>
    </source>
</reference>
<accession>A0ABU4RAA4</accession>
<feature type="chain" id="PRO_5046354296" evidence="1">
    <location>
        <begin position="23"/>
        <end position="143"/>
    </location>
</feature>
<evidence type="ECO:0000256" key="1">
    <source>
        <dbReference type="SAM" id="SignalP"/>
    </source>
</evidence>
<keyword evidence="3" id="KW-1185">Reference proteome</keyword>
<comment type="caution">
    <text evidence="2">The sequence shown here is derived from an EMBL/GenBank/DDBJ whole genome shotgun (WGS) entry which is preliminary data.</text>
</comment>
<keyword evidence="1" id="KW-0732">Signal</keyword>
<organism evidence="2 3">
    <name type="scientific">Flavobacterium cupriresistens</name>
    <dbReference type="NCBI Taxonomy" id="2893885"/>
    <lineage>
        <taxon>Bacteria</taxon>
        <taxon>Pseudomonadati</taxon>
        <taxon>Bacteroidota</taxon>
        <taxon>Flavobacteriia</taxon>
        <taxon>Flavobacteriales</taxon>
        <taxon>Flavobacteriaceae</taxon>
        <taxon>Flavobacterium</taxon>
    </lineage>
</organism>
<protein>
    <submittedName>
        <fullName evidence="2">Uncharacterized protein</fullName>
    </submittedName>
</protein>
<evidence type="ECO:0000313" key="2">
    <source>
        <dbReference type="EMBL" id="MDX6189499.1"/>
    </source>
</evidence>